<dbReference type="InterPro" id="IPR021324">
    <property type="entry name" value="DUF2929"/>
</dbReference>
<organism evidence="2 3">
    <name type="scientific">Oceanobacillus oncorhynchi</name>
    <dbReference type="NCBI Taxonomy" id="545501"/>
    <lineage>
        <taxon>Bacteria</taxon>
        <taxon>Bacillati</taxon>
        <taxon>Bacillota</taxon>
        <taxon>Bacilli</taxon>
        <taxon>Bacillales</taxon>
        <taxon>Bacillaceae</taxon>
        <taxon>Oceanobacillus</taxon>
    </lineage>
</organism>
<accession>A0A0A1MNB8</accession>
<sequence>MRFIATIFWAVAISLAVSYVLTSMGAAPFIVRDALIVAGIFSIFVFALAGLVLKEDTK</sequence>
<dbReference type="STRING" id="545501.BN997_04515"/>
<protein>
    <recommendedName>
        <fullName evidence="4">DUF2929 domain-containing protein</fullName>
    </recommendedName>
</protein>
<dbReference type="AlphaFoldDB" id="A0A0A1MNB8"/>
<gene>
    <name evidence="2" type="ORF">BN997_04515</name>
</gene>
<dbReference type="Proteomes" id="UP000040453">
    <property type="component" value="Unassembled WGS sequence"/>
</dbReference>
<evidence type="ECO:0000256" key="1">
    <source>
        <dbReference type="SAM" id="Phobius"/>
    </source>
</evidence>
<keyword evidence="1" id="KW-0812">Transmembrane</keyword>
<dbReference type="Pfam" id="PF11151">
    <property type="entry name" value="DUF2929"/>
    <property type="match status" value="1"/>
</dbReference>
<name>A0A0A1MNB8_9BACI</name>
<keyword evidence="1" id="KW-1133">Transmembrane helix</keyword>
<dbReference type="RefSeq" id="WP_084613006.1">
    <property type="nucleotide sequence ID" value="NZ_CAXOIH010000019.1"/>
</dbReference>
<proteinExistence type="predicted"/>
<evidence type="ECO:0008006" key="4">
    <source>
        <dbReference type="Google" id="ProtNLM"/>
    </source>
</evidence>
<keyword evidence="1" id="KW-0472">Membrane</keyword>
<keyword evidence="3" id="KW-1185">Reference proteome</keyword>
<dbReference type="OrthoDB" id="2440739at2"/>
<evidence type="ECO:0000313" key="2">
    <source>
        <dbReference type="EMBL" id="CEI84563.1"/>
    </source>
</evidence>
<reference evidence="2 3" key="1">
    <citation type="submission" date="2014-11" db="EMBL/GenBank/DDBJ databases">
        <authorList>
            <person name="Urmite Genomes Urmite Genomes"/>
        </authorList>
    </citation>
    <scope>NUCLEOTIDE SEQUENCE [LARGE SCALE GENOMIC DNA]</scope>
    <source>
        <strain evidence="2 3">Oc5</strain>
    </source>
</reference>
<evidence type="ECO:0000313" key="3">
    <source>
        <dbReference type="Proteomes" id="UP000040453"/>
    </source>
</evidence>
<feature type="transmembrane region" description="Helical" evidence="1">
    <location>
        <begin position="34"/>
        <end position="53"/>
    </location>
</feature>
<dbReference type="EMBL" id="CDGG01000001">
    <property type="protein sequence ID" value="CEI84563.1"/>
    <property type="molecule type" value="Genomic_DNA"/>
</dbReference>